<sequence>MKPRTISHRERLEVCLSGQLPDRVPVALWRHFPVDDQTPDGLAAATAAFQRTYDFDLIKVTPSSSFCLKDWGAEDTWRGNPEGTRDYTRRVIQHPEDWGKLPFLDPLSGHLGDQITCLRILTAEFSHHTPIVQTIFSPLAQAKNLVGGDKLLVHLRQFPDALHSGLERITQTTLRFLEEIRKTGIDGIFYAVQHAQLGILSPAEFDAFGRYYDLRLLEAAEDLWLNIIHIHGNDIMFSRVLDYPAAIINWHDRQTAPSLAEARLQWKGVLCGGLRQWETMVLGTPDQVIEESRDAIHQTLGERFILGTGCVVPITAPAGNLLAARQIVDQIAAS</sequence>
<protein>
    <submittedName>
        <fullName evidence="2">Uroporphyrinogen decarboxylase</fullName>
    </submittedName>
</protein>
<name>A0A3D1JJT9_9CHLR</name>
<evidence type="ECO:0000259" key="1">
    <source>
        <dbReference type="Pfam" id="PF01208"/>
    </source>
</evidence>
<dbReference type="Pfam" id="PF01208">
    <property type="entry name" value="URO-D"/>
    <property type="match status" value="1"/>
</dbReference>
<dbReference type="InterPro" id="IPR038071">
    <property type="entry name" value="UROD/MetE-like_sf"/>
</dbReference>
<dbReference type="PANTHER" id="PTHR47099">
    <property type="entry name" value="METHYLCOBAMIDE:COM METHYLTRANSFERASE MTBA"/>
    <property type="match status" value="1"/>
</dbReference>
<dbReference type="InterPro" id="IPR052024">
    <property type="entry name" value="Methanogen_methyltrans"/>
</dbReference>
<dbReference type="GO" id="GO:0004853">
    <property type="term" value="F:uroporphyrinogen decarboxylase activity"/>
    <property type="evidence" value="ECO:0007669"/>
    <property type="project" value="InterPro"/>
</dbReference>
<dbReference type="Proteomes" id="UP000264141">
    <property type="component" value="Unassembled WGS sequence"/>
</dbReference>
<dbReference type="EMBL" id="DPBP01000033">
    <property type="protein sequence ID" value="HCE17886.1"/>
    <property type="molecule type" value="Genomic_DNA"/>
</dbReference>
<evidence type="ECO:0000313" key="3">
    <source>
        <dbReference type="Proteomes" id="UP000264141"/>
    </source>
</evidence>
<dbReference type="SUPFAM" id="SSF51726">
    <property type="entry name" value="UROD/MetE-like"/>
    <property type="match status" value="1"/>
</dbReference>
<dbReference type="InterPro" id="IPR000257">
    <property type="entry name" value="Uroporphyrinogen_deCOase"/>
</dbReference>
<proteinExistence type="predicted"/>
<dbReference type="PANTHER" id="PTHR47099:SF1">
    <property type="entry name" value="METHYLCOBAMIDE:COM METHYLTRANSFERASE MTBA"/>
    <property type="match status" value="1"/>
</dbReference>
<dbReference type="STRING" id="229919.GCA_001050195_01093"/>
<accession>A0A3D1JJT9</accession>
<dbReference type="OrthoDB" id="7375127at2"/>
<evidence type="ECO:0000313" key="2">
    <source>
        <dbReference type="EMBL" id="HCE17886.1"/>
    </source>
</evidence>
<feature type="domain" description="Uroporphyrinogen decarboxylase (URO-D)" evidence="1">
    <location>
        <begin position="36"/>
        <end position="329"/>
    </location>
</feature>
<dbReference type="RefSeq" id="WP_062190597.1">
    <property type="nucleotide sequence ID" value="NZ_DF967965.1"/>
</dbReference>
<dbReference type="GO" id="GO:0006779">
    <property type="term" value="P:porphyrin-containing compound biosynthetic process"/>
    <property type="evidence" value="ECO:0007669"/>
    <property type="project" value="InterPro"/>
</dbReference>
<gene>
    <name evidence="2" type="ORF">DEQ80_08515</name>
</gene>
<dbReference type="AlphaFoldDB" id="A0A3D1JJT9"/>
<organism evidence="2 3">
    <name type="scientific">Anaerolinea thermolimosa</name>
    <dbReference type="NCBI Taxonomy" id="229919"/>
    <lineage>
        <taxon>Bacteria</taxon>
        <taxon>Bacillati</taxon>
        <taxon>Chloroflexota</taxon>
        <taxon>Anaerolineae</taxon>
        <taxon>Anaerolineales</taxon>
        <taxon>Anaerolineaceae</taxon>
        <taxon>Anaerolinea</taxon>
    </lineage>
</organism>
<reference evidence="2 3" key="1">
    <citation type="journal article" date="2018" name="Nat. Biotechnol.">
        <title>A standardized bacterial taxonomy based on genome phylogeny substantially revises the tree of life.</title>
        <authorList>
            <person name="Parks D.H."/>
            <person name="Chuvochina M."/>
            <person name="Waite D.W."/>
            <person name="Rinke C."/>
            <person name="Skarshewski A."/>
            <person name="Chaumeil P.A."/>
            <person name="Hugenholtz P."/>
        </authorList>
    </citation>
    <scope>NUCLEOTIDE SEQUENCE [LARGE SCALE GENOMIC DNA]</scope>
    <source>
        <strain evidence="2">UBA8781</strain>
    </source>
</reference>
<dbReference type="Gene3D" id="3.20.20.210">
    <property type="match status" value="1"/>
</dbReference>
<comment type="caution">
    <text evidence="2">The sequence shown here is derived from an EMBL/GenBank/DDBJ whole genome shotgun (WGS) entry which is preliminary data.</text>
</comment>